<dbReference type="NCBIfam" id="TIGR03426">
    <property type="entry name" value="shape_MreD"/>
    <property type="match status" value="1"/>
</dbReference>
<reference evidence="9 10" key="1">
    <citation type="submission" date="2016-09" db="EMBL/GenBank/DDBJ databases">
        <authorList>
            <person name="Capua I."/>
            <person name="De Benedictis P."/>
            <person name="Joannis T."/>
            <person name="Lombin L.H."/>
            <person name="Cattoli G."/>
        </authorList>
    </citation>
    <scope>NUCLEOTIDE SEQUENCE [LARGE SCALE GENOMIC DNA]</scope>
    <source>
        <strain evidence="9 10">GluBS11</strain>
    </source>
</reference>
<evidence type="ECO:0000256" key="4">
    <source>
        <dbReference type="ARBA" id="ARBA00022692"/>
    </source>
</evidence>
<feature type="transmembrane region" description="Helical" evidence="8">
    <location>
        <begin position="101"/>
        <end position="121"/>
    </location>
</feature>
<accession>A0A1D3TNW1</accession>
<keyword evidence="10" id="KW-1185">Reference proteome</keyword>
<keyword evidence="3" id="KW-1003">Cell membrane</keyword>
<comment type="similarity">
    <text evidence="2">Belongs to the MreD family.</text>
</comment>
<evidence type="ECO:0000256" key="7">
    <source>
        <dbReference type="ARBA" id="ARBA00023136"/>
    </source>
</evidence>
<evidence type="ECO:0000313" key="10">
    <source>
        <dbReference type="Proteomes" id="UP000199315"/>
    </source>
</evidence>
<gene>
    <name evidence="9" type="ORF">SAMN05421730_1001260</name>
</gene>
<organism evidence="9 10">
    <name type="scientific">Anaerobium acetethylicum</name>
    <dbReference type="NCBI Taxonomy" id="1619234"/>
    <lineage>
        <taxon>Bacteria</taxon>
        <taxon>Bacillati</taxon>
        <taxon>Bacillota</taxon>
        <taxon>Clostridia</taxon>
        <taxon>Lachnospirales</taxon>
        <taxon>Lachnospiraceae</taxon>
        <taxon>Anaerobium</taxon>
    </lineage>
</organism>
<keyword evidence="5" id="KW-0133">Cell shape</keyword>
<evidence type="ECO:0000256" key="3">
    <source>
        <dbReference type="ARBA" id="ARBA00022475"/>
    </source>
</evidence>
<name>A0A1D3TNW1_9FIRM</name>
<keyword evidence="6 8" id="KW-1133">Transmembrane helix</keyword>
<protein>
    <submittedName>
        <fullName evidence="9">Rod shape-determining protein MreD</fullName>
    </submittedName>
</protein>
<keyword evidence="4 8" id="KW-0812">Transmembrane</keyword>
<dbReference type="GO" id="GO:0008360">
    <property type="term" value="P:regulation of cell shape"/>
    <property type="evidence" value="ECO:0007669"/>
    <property type="project" value="UniProtKB-KW"/>
</dbReference>
<evidence type="ECO:0000256" key="8">
    <source>
        <dbReference type="SAM" id="Phobius"/>
    </source>
</evidence>
<sequence length="172" mass="19762">MKRKIVLTLLILVCFLLQSTLFKALSLASISPNLMIVITSSFGFMRGKKEGMWVGLFSGLLIDILYGGIFGFYGMIYMYLGYINGFFHKIFFRDDVKLPMMLITGSTLSYGLIIYVVMFLLRNRLNFIYYLGNVIIPETIYTLVITIILYRIILKINRWLEADEKGSAGKFV</sequence>
<dbReference type="InterPro" id="IPR007227">
    <property type="entry name" value="Cell_shape_determining_MreD"/>
</dbReference>
<feature type="transmembrane region" description="Helical" evidence="8">
    <location>
        <begin position="52"/>
        <end position="80"/>
    </location>
</feature>
<dbReference type="Pfam" id="PF04093">
    <property type="entry name" value="MreD"/>
    <property type="match status" value="1"/>
</dbReference>
<dbReference type="OrthoDB" id="9796616at2"/>
<proteinExistence type="inferred from homology"/>
<evidence type="ECO:0000256" key="1">
    <source>
        <dbReference type="ARBA" id="ARBA00004651"/>
    </source>
</evidence>
<dbReference type="InterPro" id="IPR017225">
    <property type="entry name" value="Cell_shape_determin_MreD_prd"/>
</dbReference>
<evidence type="ECO:0000256" key="5">
    <source>
        <dbReference type="ARBA" id="ARBA00022960"/>
    </source>
</evidence>
<feature type="transmembrane region" description="Helical" evidence="8">
    <location>
        <begin position="127"/>
        <end position="150"/>
    </location>
</feature>
<dbReference type="GO" id="GO:0005886">
    <property type="term" value="C:plasma membrane"/>
    <property type="evidence" value="ECO:0007669"/>
    <property type="project" value="UniProtKB-SubCell"/>
</dbReference>
<dbReference type="STRING" id="1619234.SAMN05421730_1001260"/>
<comment type="subcellular location">
    <subcellularLocation>
        <location evidence="1">Cell membrane</location>
        <topology evidence="1">Multi-pass membrane protein</topology>
    </subcellularLocation>
</comment>
<dbReference type="PIRSF" id="PIRSF037497">
    <property type="entry name" value="MreD_Clostridium/Treponema_prd"/>
    <property type="match status" value="1"/>
</dbReference>
<keyword evidence="7 8" id="KW-0472">Membrane</keyword>
<dbReference type="Proteomes" id="UP000199315">
    <property type="component" value="Unassembled WGS sequence"/>
</dbReference>
<evidence type="ECO:0000256" key="2">
    <source>
        <dbReference type="ARBA" id="ARBA00007776"/>
    </source>
</evidence>
<evidence type="ECO:0000313" key="9">
    <source>
        <dbReference type="EMBL" id="SCP95038.1"/>
    </source>
</evidence>
<dbReference type="AlphaFoldDB" id="A0A1D3TNW1"/>
<dbReference type="EMBL" id="FMKA01000001">
    <property type="protein sequence ID" value="SCP95038.1"/>
    <property type="molecule type" value="Genomic_DNA"/>
</dbReference>
<evidence type="ECO:0000256" key="6">
    <source>
        <dbReference type="ARBA" id="ARBA00022989"/>
    </source>
</evidence>
<dbReference type="RefSeq" id="WP_091228944.1">
    <property type="nucleotide sequence ID" value="NZ_FMKA01000001.1"/>
</dbReference>